<evidence type="ECO:0000259" key="5">
    <source>
        <dbReference type="PROSITE" id="PS50931"/>
    </source>
</evidence>
<dbReference type="PANTHER" id="PTHR30126">
    <property type="entry name" value="HTH-TYPE TRANSCRIPTIONAL REGULATOR"/>
    <property type="match status" value="1"/>
</dbReference>
<dbReference type="Gene3D" id="3.40.190.10">
    <property type="entry name" value="Periplasmic binding protein-like II"/>
    <property type="match status" value="2"/>
</dbReference>
<dbReference type="Gene3D" id="1.10.10.10">
    <property type="entry name" value="Winged helix-like DNA-binding domain superfamily/Winged helix DNA-binding domain"/>
    <property type="match status" value="2"/>
</dbReference>
<evidence type="ECO:0000256" key="1">
    <source>
        <dbReference type="ARBA" id="ARBA00009437"/>
    </source>
</evidence>
<dbReference type="SUPFAM" id="SSF46785">
    <property type="entry name" value="Winged helix' DNA-binding domain"/>
    <property type="match status" value="2"/>
</dbReference>
<feature type="domain" description="HTH lysR-type" evidence="5">
    <location>
        <begin position="103"/>
        <end position="160"/>
    </location>
</feature>
<dbReference type="Pfam" id="PF03466">
    <property type="entry name" value="LysR_substrate"/>
    <property type="match status" value="1"/>
</dbReference>
<comment type="similarity">
    <text evidence="1">Belongs to the LysR transcriptional regulatory family.</text>
</comment>
<keyword evidence="7" id="KW-1185">Reference proteome</keyword>
<dbReference type="SUPFAM" id="SSF53850">
    <property type="entry name" value="Periplasmic binding protein-like II"/>
    <property type="match status" value="1"/>
</dbReference>
<protein>
    <submittedName>
        <fullName evidence="6">LysR family transcriptional regulator</fullName>
    </submittedName>
</protein>
<comment type="caution">
    <text evidence="6">The sequence shown here is derived from an EMBL/GenBank/DDBJ whole genome shotgun (WGS) entry which is preliminary data.</text>
</comment>
<dbReference type="InterPro" id="IPR000847">
    <property type="entry name" value="LysR_HTH_N"/>
</dbReference>
<dbReference type="InterPro" id="IPR036390">
    <property type="entry name" value="WH_DNA-bd_sf"/>
</dbReference>
<sequence length="403" mass="44966">MDATLPNVRHLLAVHEVAACHRIKDAARQVHLSQPAVTQAVAKLERDLSEPLFDRRPEGMFATEAGKLFLHRVDRALDLLKEGERQARRKSPDPGRRDFHRLTTATQLRALTAVAQTENFSHAARQIGVSQPAVHRAAKDLERLSGITFFEPVRRGVQLTPAAEAFAYYVRLAAAEMRQGRYEISALQGQDSTRIVVGSLPLSRPSLLPAAMDRLLRASEGRVQLHCVDAPYESLLRDLRFGDLDFLVGALRKDLPADDVVQEPLFEDRLYIVAGQGHPLTRHPNPSLEDTLAYPWIAPPKATPSGSYLFEILKIPQLPNTPVRVVASSLALLRGLMMRGDYLTIMSRRQVEIEVETGAIVTLPIDLKDSARAIGLTYRAGWEPTPTQTRFIDLIRDEGRNLQ</sequence>
<dbReference type="EMBL" id="WWEN01000008">
    <property type="protein sequence ID" value="MYM56945.1"/>
    <property type="molecule type" value="Genomic_DNA"/>
</dbReference>
<keyword evidence="3" id="KW-0238">DNA-binding</keyword>
<name>A0A6L8LM55_9RHOB</name>
<dbReference type="InterPro" id="IPR005119">
    <property type="entry name" value="LysR_subst-bd"/>
</dbReference>
<feature type="domain" description="HTH lysR-type" evidence="5">
    <location>
        <begin position="6"/>
        <end position="63"/>
    </location>
</feature>
<dbReference type="PANTHER" id="PTHR30126:SF98">
    <property type="entry name" value="HTH-TYPE TRANSCRIPTIONAL ACTIVATOR BAUR"/>
    <property type="match status" value="1"/>
</dbReference>
<evidence type="ECO:0000256" key="4">
    <source>
        <dbReference type="ARBA" id="ARBA00023163"/>
    </source>
</evidence>
<dbReference type="PROSITE" id="PS50931">
    <property type="entry name" value="HTH_LYSR"/>
    <property type="match status" value="2"/>
</dbReference>
<evidence type="ECO:0000313" key="7">
    <source>
        <dbReference type="Proteomes" id="UP000479043"/>
    </source>
</evidence>
<organism evidence="6 7">
    <name type="scientific">Thalassovita mangrovi</name>
    <dbReference type="NCBI Taxonomy" id="2692236"/>
    <lineage>
        <taxon>Bacteria</taxon>
        <taxon>Pseudomonadati</taxon>
        <taxon>Pseudomonadota</taxon>
        <taxon>Alphaproteobacteria</taxon>
        <taxon>Rhodobacterales</taxon>
        <taxon>Roseobacteraceae</taxon>
        <taxon>Thalassovita</taxon>
    </lineage>
</organism>
<accession>A0A6L8LM55</accession>
<proteinExistence type="inferred from homology"/>
<dbReference type="PRINTS" id="PR00039">
    <property type="entry name" value="HTHLYSR"/>
</dbReference>
<keyword evidence="4" id="KW-0804">Transcription</keyword>
<dbReference type="GO" id="GO:0003700">
    <property type="term" value="F:DNA-binding transcription factor activity"/>
    <property type="evidence" value="ECO:0007669"/>
    <property type="project" value="InterPro"/>
</dbReference>
<evidence type="ECO:0000256" key="3">
    <source>
        <dbReference type="ARBA" id="ARBA00023125"/>
    </source>
</evidence>
<keyword evidence="2" id="KW-0805">Transcription regulation</keyword>
<evidence type="ECO:0000256" key="2">
    <source>
        <dbReference type="ARBA" id="ARBA00023015"/>
    </source>
</evidence>
<dbReference type="RefSeq" id="WP_160974854.1">
    <property type="nucleotide sequence ID" value="NZ_WWEN01000008.1"/>
</dbReference>
<dbReference type="GO" id="GO:0000976">
    <property type="term" value="F:transcription cis-regulatory region binding"/>
    <property type="evidence" value="ECO:0007669"/>
    <property type="project" value="TreeGrafter"/>
</dbReference>
<dbReference type="InterPro" id="IPR036388">
    <property type="entry name" value="WH-like_DNA-bd_sf"/>
</dbReference>
<reference evidence="6 7" key="1">
    <citation type="submission" date="2020-01" db="EMBL/GenBank/DDBJ databases">
        <authorList>
            <person name="Chen S."/>
        </authorList>
    </citation>
    <scope>NUCLEOTIDE SEQUENCE [LARGE SCALE GENOMIC DNA]</scope>
    <source>
        <strain evidence="6 7">GS-10</strain>
    </source>
</reference>
<evidence type="ECO:0000313" key="6">
    <source>
        <dbReference type="EMBL" id="MYM56945.1"/>
    </source>
</evidence>
<dbReference type="AlphaFoldDB" id="A0A6L8LM55"/>
<dbReference type="Pfam" id="PF00126">
    <property type="entry name" value="HTH_1"/>
    <property type="match status" value="2"/>
</dbReference>
<gene>
    <name evidence="6" type="ORF">GR167_16630</name>
</gene>
<dbReference type="Proteomes" id="UP000479043">
    <property type="component" value="Unassembled WGS sequence"/>
</dbReference>